<dbReference type="CDD" id="cd14014">
    <property type="entry name" value="STKc_PknB_like"/>
    <property type="match status" value="1"/>
</dbReference>
<keyword evidence="4 7" id="KW-0547">Nucleotide-binding</keyword>
<feature type="compositionally biased region" description="Low complexity" evidence="8">
    <location>
        <begin position="323"/>
        <end position="332"/>
    </location>
</feature>
<keyword evidence="12" id="KW-1185">Reference proteome</keyword>
<dbReference type="PROSITE" id="PS50011">
    <property type="entry name" value="PROTEIN_KINASE_DOM"/>
    <property type="match status" value="1"/>
</dbReference>
<feature type="compositionally biased region" description="Low complexity" evidence="8">
    <location>
        <begin position="388"/>
        <end position="469"/>
    </location>
</feature>
<dbReference type="InterPro" id="IPR011009">
    <property type="entry name" value="Kinase-like_dom_sf"/>
</dbReference>
<dbReference type="SMART" id="SM00220">
    <property type="entry name" value="S_TKc"/>
    <property type="match status" value="1"/>
</dbReference>
<keyword evidence="5" id="KW-0418">Kinase</keyword>
<evidence type="ECO:0000256" key="1">
    <source>
        <dbReference type="ARBA" id="ARBA00012513"/>
    </source>
</evidence>
<dbReference type="PROSITE" id="PS00108">
    <property type="entry name" value="PROTEIN_KINASE_ST"/>
    <property type="match status" value="1"/>
</dbReference>
<feature type="region of interest" description="Disordered" evidence="8">
    <location>
        <begin position="311"/>
        <end position="332"/>
    </location>
</feature>
<evidence type="ECO:0000256" key="4">
    <source>
        <dbReference type="ARBA" id="ARBA00022741"/>
    </source>
</evidence>
<organism evidence="11 12">
    <name type="scientific">Kribbella lupini</name>
    <dbReference type="NCBI Taxonomy" id="291602"/>
    <lineage>
        <taxon>Bacteria</taxon>
        <taxon>Bacillati</taxon>
        <taxon>Actinomycetota</taxon>
        <taxon>Actinomycetes</taxon>
        <taxon>Propionibacteriales</taxon>
        <taxon>Kribbellaceae</taxon>
        <taxon>Kribbella</taxon>
    </lineage>
</organism>
<feature type="binding site" evidence="7">
    <location>
        <position position="36"/>
    </location>
    <ligand>
        <name>ATP</name>
        <dbReference type="ChEBI" id="CHEBI:30616"/>
    </ligand>
</feature>
<keyword evidence="3" id="KW-0808">Transferase</keyword>
<feature type="transmembrane region" description="Helical" evidence="9">
    <location>
        <begin position="349"/>
        <end position="371"/>
    </location>
</feature>
<evidence type="ECO:0000256" key="6">
    <source>
        <dbReference type="ARBA" id="ARBA00022840"/>
    </source>
</evidence>
<dbReference type="Proteomes" id="UP001500363">
    <property type="component" value="Unassembled WGS sequence"/>
</dbReference>
<evidence type="ECO:0000256" key="8">
    <source>
        <dbReference type="SAM" id="MobiDB-lite"/>
    </source>
</evidence>
<evidence type="ECO:0000313" key="12">
    <source>
        <dbReference type="Proteomes" id="UP001500363"/>
    </source>
</evidence>
<keyword evidence="6 7" id="KW-0067">ATP-binding</keyword>
<dbReference type="EMBL" id="BAAANC010000003">
    <property type="protein sequence ID" value="GAA1550155.1"/>
    <property type="molecule type" value="Genomic_DNA"/>
</dbReference>
<dbReference type="PANTHER" id="PTHR43289">
    <property type="entry name" value="MITOGEN-ACTIVATED PROTEIN KINASE KINASE KINASE 20-RELATED"/>
    <property type="match status" value="1"/>
</dbReference>
<dbReference type="PROSITE" id="PS00107">
    <property type="entry name" value="PROTEIN_KINASE_ATP"/>
    <property type="match status" value="1"/>
</dbReference>
<evidence type="ECO:0000259" key="10">
    <source>
        <dbReference type="PROSITE" id="PS50011"/>
    </source>
</evidence>
<keyword evidence="9" id="KW-0812">Transmembrane</keyword>
<evidence type="ECO:0000256" key="9">
    <source>
        <dbReference type="SAM" id="Phobius"/>
    </source>
</evidence>
<reference evidence="12" key="1">
    <citation type="journal article" date="2019" name="Int. J. Syst. Evol. Microbiol.">
        <title>The Global Catalogue of Microorganisms (GCM) 10K type strain sequencing project: providing services to taxonomists for standard genome sequencing and annotation.</title>
        <authorList>
            <consortium name="The Broad Institute Genomics Platform"/>
            <consortium name="The Broad Institute Genome Sequencing Center for Infectious Disease"/>
            <person name="Wu L."/>
            <person name="Ma J."/>
        </authorList>
    </citation>
    <scope>NUCLEOTIDE SEQUENCE [LARGE SCALE GENOMIC DNA]</scope>
    <source>
        <strain evidence="12">JCM 14303</strain>
    </source>
</reference>
<dbReference type="InterPro" id="IPR008271">
    <property type="entry name" value="Ser/Thr_kinase_AS"/>
</dbReference>
<sequence length="500" mass="50491">MLVAKRYKLGPSIGRGGMGEVFRAVDEVLERPVAVKLLLPTDRDTNATERFQREARAAARLSDPHVVSVYDFGQHGDGFFLVMELVEGRDVSRELEDEGPLAKDRAIDIVEQAARGLAAAHRVDVVHRDVKPGNLLVAADGTVKVADFGIASVPGGATTLTKTGQIIGSSRYLAPERARGGRAGQPSDVYALGCVLYQLVTGQPPFTADNPTAILYQHVDADPVPPSTERPELAGAFEQVLLQMLAKDPAARPTAAEIAGGALRARPVGSDWQGLAAGAAGAGAAGLAGAAGVAAAGPDAPTVAAAGVPAGDGSTLSQGLADPTAAVPPGGVVPAAGTTGGAGQSRTKVMLISAVGVLVAAAAAITGIVLYGNEPTQPPTTDLRPNVTPSTPGTDTGTTEPSTTNDPTRTGPTGPATSSQPTQTPSSTPTPTTTPSGTPTPTTSPTVQPSTTPTTPTQPTQTPTTTTPSSTPPPDTPPPSTPANPPTTPDERNSATPQPD</sequence>
<dbReference type="PANTHER" id="PTHR43289:SF6">
    <property type="entry name" value="SERINE_THREONINE-PROTEIN KINASE NEKL-3"/>
    <property type="match status" value="1"/>
</dbReference>
<gene>
    <name evidence="11" type="ORF">GCM10009741_63280</name>
</gene>
<feature type="compositionally biased region" description="Pro residues" evidence="8">
    <location>
        <begin position="470"/>
        <end position="488"/>
    </location>
</feature>
<evidence type="ECO:0000256" key="3">
    <source>
        <dbReference type="ARBA" id="ARBA00022679"/>
    </source>
</evidence>
<dbReference type="RefSeq" id="WP_344180755.1">
    <property type="nucleotide sequence ID" value="NZ_BAAANC010000003.1"/>
</dbReference>
<evidence type="ECO:0000256" key="5">
    <source>
        <dbReference type="ARBA" id="ARBA00022777"/>
    </source>
</evidence>
<keyword evidence="9" id="KW-0472">Membrane</keyword>
<evidence type="ECO:0000256" key="7">
    <source>
        <dbReference type="PROSITE-ProRule" id="PRU10141"/>
    </source>
</evidence>
<dbReference type="InterPro" id="IPR017441">
    <property type="entry name" value="Protein_kinase_ATP_BS"/>
</dbReference>
<accession>A0ABP4MUP6</accession>
<feature type="domain" description="Protein kinase" evidence="10">
    <location>
        <begin position="7"/>
        <end position="269"/>
    </location>
</feature>
<dbReference type="SUPFAM" id="SSF56112">
    <property type="entry name" value="Protein kinase-like (PK-like)"/>
    <property type="match status" value="1"/>
</dbReference>
<protein>
    <recommendedName>
        <fullName evidence="1">non-specific serine/threonine protein kinase</fullName>
        <ecNumber evidence="1">2.7.11.1</ecNumber>
    </recommendedName>
</protein>
<comment type="caution">
    <text evidence="11">The sequence shown here is derived from an EMBL/GenBank/DDBJ whole genome shotgun (WGS) entry which is preliminary data.</text>
</comment>
<evidence type="ECO:0000256" key="2">
    <source>
        <dbReference type="ARBA" id="ARBA00022527"/>
    </source>
</evidence>
<proteinExistence type="predicted"/>
<keyword evidence="9" id="KW-1133">Transmembrane helix</keyword>
<keyword evidence="2" id="KW-0723">Serine/threonine-protein kinase</keyword>
<dbReference type="PRINTS" id="PR01217">
    <property type="entry name" value="PRICHEXTENSN"/>
</dbReference>
<evidence type="ECO:0000313" key="11">
    <source>
        <dbReference type="EMBL" id="GAA1550155.1"/>
    </source>
</evidence>
<dbReference type="EC" id="2.7.11.1" evidence="1"/>
<name>A0ABP4MUP6_9ACTN</name>
<dbReference type="InterPro" id="IPR000719">
    <property type="entry name" value="Prot_kinase_dom"/>
</dbReference>
<dbReference type="Pfam" id="PF00069">
    <property type="entry name" value="Pkinase"/>
    <property type="match status" value="1"/>
</dbReference>
<dbReference type="Gene3D" id="3.30.200.20">
    <property type="entry name" value="Phosphorylase Kinase, domain 1"/>
    <property type="match status" value="1"/>
</dbReference>
<dbReference type="Gene3D" id="1.10.510.10">
    <property type="entry name" value="Transferase(Phosphotransferase) domain 1"/>
    <property type="match status" value="1"/>
</dbReference>
<feature type="region of interest" description="Disordered" evidence="8">
    <location>
        <begin position="376"/>
        <end position="500"/>
    </location>
</feature>